<evidence type="ECO:0000313" key="1">
    <source>
        <dbReference type="Proteomes" id="UP000887576"/>
    </source>
</evidence>
<accession>A0AC34QUG3</accession>
<proteinExistence type="predicted"/>
<dbReference type="WBParaSite" id="JU765_v2.g19626.t1">
    <property type="protein sequence ID" value="JU765_v2.g19626.t1"/>
    <property type="gene ID" value="JU765_v2.g19626"/>
</dbReference>
<name>A0AC34QUG3_9BILA</name>
<protein>
    <submittedName>
        <fullName evidence="2">Mitochondrial processing peptidase</fullName>
    </submittedName>
</protein>
<organism evidence="1 2">
    <name type="scientific">Panagrolaimus sp. JU765</name>
    <dbReference type="NCBI Taxonomy" id="591449"/>
    <lineage>
        <taxon>Eukaryota</taxon>
        <taxon>Metazoa</taxon>
        <taxon>Ecdysozoa</taxon>
        <taxon>Nematoda</taxon>
        <taxon>Chromadorea</taxon>
        <taxon>Rhabditida</taxon>
        <taxon>Tylenchina</taxon>
        <taxon>Panagrolaimomorpha</taxon>
        <taxon>Panagrolaimoidea</taxon>
        <taxon>Panagrolaimidae</taxon>
        <taxon>Panagrolaimus</taxon>
    </lineage>
</organism>
<dbReference type="Proteomes" id="UP000887576">
    <property type="component" value="Unplaced"/>
</dbReference>
<reference evidence="2" key="1">
    <citation type="submission" date="2022-11" db="UniProtKB">
        <authorList>
            <consortium name="WormBaseParasite"/>
        </authorList>
    </citation>
    <scope>IDENTIFICATION</scope>
</reference>
<evidence type="ECO:0000313" key="2">
    <source>
        <dbReference type="WBParaSite" id="JU765_v2.g19626.t1"/>
    </source>
</evidence>
<sequence length="468" mass="51948">MAVRLTSGCPPFTQIRKASALAATAQDVLASTNKASLSELKNGFRITSVENNRPLTTIGVWVDAGSRYENQHNNGISGFVEQMLYHGTQSRNRAQLEVDLAKLGARLNSYTSREHTAYYVQVPNAQVEKAVDILANVLRTSKFEDSAVEAERQVLLRRLQESEDNIDDVVLDNLHATAFQGTPFALSPLGNTEALKNITKQDLVHYAEDHLKPVRMVLAGVGGVSHDQLAKLGEKYFGDLTNNYERKVADFGGVRFTGSEFRYRDDTFPLMYGAIAVEGVSSSSPDALPLQIASTLVGQWDRTRIGTNSPNKLVQKLCIEPALQSYQAFNISYNSTGLFGFQFVATADDLEAIFGIVRKVQREWKHLTSGVTDQEIDRVKNQVKAELLSVTDDSTRFADMIGRDVLNTGSPTQLDELERAIQKVDAAAIREAMSRNVYDRDVACAGIGRTEAWPNYAQIRYGQSWWRL</sequence>